<dbReference type="RefSeq" id="WP_380076425.1">
    <property type="nucleotide sequence ID" value="NZ_JBHRZF010000059.1"/>
</dbReference>
<evidence type="ECO:0000313" key="2">
    <source>
        <dbReference type="Proteomes" id="UP001595748"/>
    </source>
</evidence>
<sequence>MQMVVYGDKNMQKEVCYAKLLEKLASSHNPSFFLFPLLPPAPEVIKQNLGFSKSQAITIVAQQNWANAVLDAFIAILVVKRKRRIENWRAAREISGRCYAECAVTDISLESWLERAV</sequence>
<dbReference type="Proteomes" id="UP001595748">
    <property type="component" value="Unassembled WGS sequence"/>
</dbReference>
<evidence type="ECO:0000313" key="1">
    <source>
        <dbReference type="EMBL" id="MFC3860273.1"/>
    </source>
</evidence>
<protein>
    <submittedName>
        <fullName evidence="1">Uncharacterized protein</fullName>
    </submittedName>
</protein>
<organism evidence="1 2">
    <name type="scientific">Deinococcus antarcticus</name>
    <dbReference type="NCBI Taxonomy" id="1298767"/>
    <lineage>
        <taxon>Bacteria</taxon>
        <taxon>Thermotogati</taxon>
        <taxon>Deinococcota</taxon>
        <taxon>Deinococci</taxon>
        <taxon>Deinococcales</taxon>
        <taxon>Deinococcaceae</taxon>
        <taxon>Deinococcus</taxon>
    </lineage>
</organism>
<dbReference type="EMBL" id="JBHRZF010000059">
    <property type="protein sequence ID" value="MFC3860273.1"/>
    <property type="molecule type" value="Genomic_DNA"/>
</dbReference>
<reference evidence="2" key="1">
    <citation type="journal article" date="2019" name="Int. J. Syst. Evol. Microbiol.">
        <title>The Global Catalogue of Microorganisms (GCM) 10K type strain sequencing project: providing services to taxonomists for standard genome sequencing and annotation.</title>
        <authorList>
            <consortium name="The Broad Institute Genomics Platform"/>
            <consortium name="The Broad Institute Genome Sequencing Center for Infectious Disease"/>
            <person name="Wu L."/>
            <person name="Ma J."/>
        </authorList>
    </citation>
    <scope>NUCLEOTIDE SEQUENCE [LARGE SCALE GENOMIC DNA]</scope>
    <source>
        <strain evidence="2">CCTCC AB 2013263</strain>
    </source>
</reference>
<accession>A0ABV8A761</accession>
<name>A0ABV8A761_9DEIO</name>
<gene>
    <name evidence="1" type="ORF">ACFOPQ_05780</name>
</gene>
<keyword evidence="2" id="KW-1185">Reference proteome</keyword>
<proteinExistence type="predicted"/>
<comment type="caution">
    <text evidence="1">The sequence shown here is derived from an EMBL/GenBank/DDBJ whole genome shotgun (WGS) entry which is preliminary data.</text>
</comment>